<keyword evidence="2" id="KW-1185">Reference proteome</keyword>
<comment type="caution">
    <text evidence="1">The sequence shown here is derived from an EMBL/GenBank/DDBJ whole genome shotgun (WGS) entry which is preliminary data.</text>
</comment>
<dbReference type="EMBL" id="CAVMJV010000049">
    <property type="protein sequence ID" value="CAK5083164.1"/>
    <property type="molecule type" value="Genomic_DNA"/>
</dbReference>
<protein>
    <submittedName>
        <fullName evidence="1">Uncharacterized protein</fullName>
    </submittedName>
</protein>
<organism evidence="1 2">
    <name type="scientific">Meloidogyne enterolobii</name>
    <name type="common">Root-knot nematode worm</name>
    <name type="synonym">Meloidogyne mayaguensis</name>
    <dbReference type="NCBI Taxonomy" id="390850"/>
    <lineage>
        <taxon>Eukaryota</taxon>
        <taxon>Metazoa</taxon>
        <taxon>Ecdysozoa</taxon>
        <taxon>Nematoda</taxon>
        <taxon>Chromadorea</taxon>
        <taxon>Rhabditida</taxon>
        <taxon>Tylenchina</taxon>
        <taxon>Tylenchomorpha</taxon>
        <taxon>Tylenchoidea</taxon>
        <taxon>Meloidogynidae</taxon>
        <taxon>Meloidogyninae</taxon>
        <taxon>Meloidogyne</taxon>
    </lineage>
</organism>
<sequence>MQNMSILQYVNPMAPINRIFEARVNVLMSYYSEVVKNIVIVNPPRVLNVLMKIISLILPAKVINRIHIAVQHSDIPKWISNDSIPVGYGGLKIIKDAEVPETGCNLQKELGNDDFRVNCFV</sequence>
<evidence type="ECO:0000313" key="2">
    <source>
        <dbReference type="Proteomes" id="UP001497535"/>
    </source>
</evidence>
<accession>A0ACB0ZVI7</accession>
<name>A0ACB0ZVI7_MELEN</name>
<dbReference type="Proteomes" id="UP001497535">
    <property type="component" value="Unassembled WGS sequence"/>
</dbReference>
<proteinExistence type="predicted"/>
<gene>
    <name evidence="1" type="ORF">MENTE1834_LOCUS30479</name>
</gene>
<reference evidence="1" key="1">
    <citation type="submission" date="2023-11" db="EMBL/GenBank/DDBJ databases">
        <authorList>
            <person name="Poullet M."/>
        </authorList>
    </citation>
    <scope>NUCLEOTIDE SEQUENCE</scope>
    <source>
        <strain evidence="1">E1834</strain>
    </source>
</reference>
<evidence type="ECO:0000313" key="1">
    <source>
        <dbReference type="EMBL" id="CAK5083164.1"/>
    </source>
</evidence>